<dbReference type="EMBL" id="JADBEC010000002">
    <property type="protein sequence ID" value="MBE1507422.1"/>
    <property type="molecule type" value="Genomic_DNA"/>
</dbReference>
<gene>
    <name evidence="2" type="ORF">H4W29_004667</name>
</gene>
<evidence type="ECO:0000313" key="2">
    <source>
        <dbReference type="EMBL" id="MBE1507422.1"/>
    </source>
</evidence>
<dbReference type="RefSeq" id="WP_192731160.1">
    <property type="nucleotide sequence ID" value="NZ_BAAAVL010000012.1"/>
</dbReference>
<accession>A0ABR9IW25</accession>
<keyword evidence="1" id="KW-0472">Membrane</keyword>
<comment type="caution">
    <text evidence="2">The sequence shown here is derived from an EMBL/GenBank/DDBJ whole genome shotgun (WGS) entry which is preliminary data.</text>
</comment>
<sequence>MKSEQPPSITLLIIIPLSLSAVFLLDILGPYDPVVGVLYLPLILFSTRVLSGFAVAYVGLAAGVLTCASFVLANNDGFDKVTYDQWGAVLAAILVTTTFAVVLSRRRQGL</sequence>
<evidence type="ECO:0000313" key="3">
    <source>
        <dbReference type="Proteomes" id="UP000620262"/>
    </source>
</evidence>
<reference evidence="2 3" key="1">
    <citation type="submission" date="2020-10" db="EMBL/GenBank/DDBJ databases">
        <title>Sequencing the genomes of 1000 actinobacteria strains.</title>
        <authorList>
            <person name="Klenk H.-P."/>
        </authorList>
    </citation>
    <scope>NUCLEOTIDE SEQUENCE [LARGE SCALE GENOMIC DNA]</scope>
    <source>
        <strain evidence="2 3">DSM 7307</strain>
    </source>
</reference>
<evidence type="ECO:0000256" key="1">
    <source>
        <dbReference type="SAM" id="Phobius"/>
    </source>
</evidence>
<feature type="transmembrane region" description="Helical" evidence="1">
    <location>
        <begin position="6"/>
        <end position="28"/>
    </location>
</feature>
<organism evidence="2 3">
    <name type="scientific">Rhizobium viscosum</name>
    <name type="common">Arthrobacter viscosus</name>
    <dbReference type="NCBI Taxonomy" id="1673"/>
    <lineage>
        <taxon>Bacteria</taxon>
        <taxon>Pseudomonadati</taxon>
        <taxon>Pseudomonadota</taxon>
        <taxon>Alphaproteobacteria</taxon>
        <taxon>Hyphomicrobiales</taxon>
        <taxon>Rhizobiaceae</taxon>
        <taxon>Rhizobium/Agrobacterium group</taxon>
        <taxon>Rhizobium</taxon>
    </lineage>
</organism>
<feature type="transmembrane region" description="Helical" evidence="1">
    <location>
        <begin position="85"/>
        <end position="104"/>
    </location>
</feature>
<keyword evidence="1" id="KW-0812">Transmembrane</keyword>
<dbReference type="Proteomes" id="UP000620262">
    <property type="component" value="Unassembled WGS sequence"/>
</dbReference>
<protein>
    <recommendedName>
        <fullName evidence="4">Transmembrane protein</fullName>
    </recommendedName>
</protein>
<keyword evidence="1" id="KW-1133">Transmembrane helix</keyword>
<proteinExistence type="predicted"/>
<name>A0ABR9IW25_RHIVS</name>
<keyword evidence="3" id="KW-1185">Reference proteome</keyword>
<feature type="transmembrane region" description="Helical" evidence="1">
    <location>
        <begin position="49"/>
        <end position="73"/>
    </location>
</feature>
<evidence type="ECO:0008006" key="4">
    <source>
        <dbReference type="Google" id="ProtNLM"/>
    </source>
</evidence>